<dbReference type="OrthoDB" id="9769447at2"/>
<comment type="caution">
    <text evidence="3">The sequence shown here is derived from an EMBL/GenBank/DDBJ whole genome shotgun (WGS) entry which is preliminary data.</text>
</comment>
<dbReference type="PANTHER" id="PTHR11091">
    <property type="entry name" value="OXIDOREDUCTASE-RELATED"/>
    <property type="match status" value="1"/>
</dbReference>
<evidence type="ECO:0000313" key="4">
    <source>
        <dbReference type="Proteomes" id="UP000248706"/>
    </source>
</evidence>
<dbReference type="Pfam" id="PF02615">
    <property type="entry name" value="Ldh_2"/>
    <property type="match status" value="1"/>
</dbReference>
<dbReference type="InterPro" id="IPR043144">
    <property type="entry name" value="Mal/L-sulf/L-lact_DH-like_ah"/>
</dbReference>
<gene>
    <name evidence="3" type="ORF">A4R35_01970</name>
</gene>
<sequence length="360" mass="37337">MTDAAGVAPALVEAAELERFATAVMEAVGLPGADARTVAWALVTANLEGIDTHGVSRLALYARRVRAGLAAARPRLRWSHPAPAVALLDADNALGPVAAVAAMDEAVRLARSQGTGMVAVAHTNHAAALSAYVERATEADCLALMVCNTPPAMPPWGGRRAFLGTNPLAFAAPGAAPGEPPVVIDMATTVVARGNIIMAAREGHAIPEGWAVDAEGRPTTDARAALAGAVLPMAGPKGYALALMIEILSAIVPGSSWGPHVRSPYEDWTGPTDAGLWCLALSLPALMPQEIYRQRLGSLLEALQQEPAAPGEEIRIPGARRAATRTRRLAQGIPLDPATLAELDALSAELGVRPLAWRAP</sequence>
<evidence type="ECO:0000313" key="3">
    <source>
        <dbReference type="EMBL" id="RAQ94280.1"/>
    </source>
</evidence>
<dbReference type="RefSeq" id="WP_112426049.1">
    <property type="nucleotide sequence ID" value="NZ_MCIF01000002.1"/>
</dbReference>
<protein>
    <recommendedName>
        <fullName evidence="5">Lactate dehydrogenase</fullName>
    </recommendedName>
</protein>
<dbReference type="Gene3D" id="3.30.1370.60">
    <property type="entry name" value="Hypothetical oxidoreductase yiak, domain 2"/>
    <property type="match status" value="1"/>
</dbReference>
<reference evidence="3 4" key="1">
    <citation type="submission" date="2016-08" db="EMBL/GenBank/DDBJ databases">
        <title>Analysis of Carbohydrate Active Enzymes in Thermogemmatispora T81 Reveals Carbohydrate Degradation Ability.</title>
        <authorList>
            <person name="Tomazini A."/>
            <person name="Lal S."/>
            <person name="Stott M."/>
            <person name="Henrissat B."/>
            <person name="Polikarpov I."/>
            <person name="Sparling R."/>
            <person name="Levin D.B."/>
        </authorList>
    </citation>
    <scope>NUCLEOTIDE SEQUENCE [LARGE SCALE GENOMIC DNA]</scope>
    <source>
        <strain evidence="3 4">T81</strain>
    </source>
</reference>
<dbReference type="InterPro" id="IPR003767">
    <property type="entry name" value="Malate/L-lactate_DH-like"/>
</dbReference>
<dbReference type="PANTHER" id="PTHR11091:SF0">
    <property type="entry name" value="MALATE DEHYDROGENASE"/>
    <property type="match status" value="1"/>
</dbReference>
<evidence type="ECO:0000256" key="1">
    <source>
        <dbReference type="ARBA" id="ARBA00006056"/>
    </source>
</evidence>
<accession>A0A328VET7</accession>
<dbReference type="SUPFAM" id="SSF89733">
    <property type="entry name" value="L-sulfolactate dehydrogenase-like"/>
    <property type="match status" value="1"/>
</dbReference>
<evidence type="ECO:0008006" key="5">
    <source>
        <dbReference type="Google" id="ProtNLM"/>
    </source>
</evidence>
<dbReference type="Proteomes" id="UP000248706">
    <property type="component" value="Unassembled WGS sequence"/>
</dbReference>
<dbReference type="EMBL" id="MCIF01000002">
    <property type="protein sequence ID" value="RAQ94280.1"/>
    <property type="molecule type" value="Genomic_DNA"/>
</dbReference>
<comment type="similarity">
    <text evidence="1">Belongs to the LDH2/MDH2 oxidoreductase family.</text>
</comment>
<dbReference type="InterPro" id="IPR043143">
    <property type="entry name" value="Mal/L-sulf/L-lact_DH-like_NADP"/>
</dbReference>
<keyword evidence="2" id="KW-0560">Oxidoreductase</keyword>
<organism evidence="3 4">
    <name type="scientific">Thermogemmatispora tikiterensis</name>
    <dbReference type="NCBI Taxonomy" id="1825093"/>
    <lineage>
        <taxon>Bacteria</taxon>
        <taxon>Bacillati</taxon>
        <taxon>Chloroflexota</taxon>
        <taxon>Ktedonobacteria</taxon>
        <taxon>Thermogemmatisporales</taxon>
        <taxon>Thermogemmatisporaceae</taxon>
        <taxon>Thermogemmatispora</taxon>
    </lineage>
</organism>
<proteinExistence type="inferred from homology"/>
<dbReference type="AlphaFoldDB" id="A0A328VET7"/>
<keyword evidence="4" id="KW-1185">Reference proteome</keyword>
<evidence type="ECO:0000256" key="2">
    <source>
        <dbReference type="ARBA" id="ARBA00023002"/>
    </source>
</evidence>
<dbReference type="Gene3D" id="1.10.1530.10">
    <property type="match status" value="1"/>
</dbReference>
<name>A0A328VET7_9CHLR</name>
<dbReference type="GO" id="GO:0016491">
    <property type="term" value="F:oxidoreductase activity"/>
    <property type="evidence" value="ECO:0007669"/>
    <property type="project" value="UniProtKB-KW"/>
</dbReference>
<dbReference type="InterPro" id="IPR036111">
    <property type="entry name" value="Mal/L-sulfo/L-lacto_DH-like_sf"/>
</dbReference>